<dbReference type="Pfam" id="PF07686">
    <property type="entry name" value="V-set"/>
    <property type="match status" value="1"/>
</dbReference>
<dbReference type="SMART" id="SM00409">
    <property type="entry name" value="IG"/>
    <property type="match status" value="1"/>
</dbReference>
<feature type="signal peptide" evidence="1">
    <location>
        <begin position="1"/>
        <end position="21"/>
    </location>
</feature>
<dbReference type="InterPro" id="IPR036179">
    <property type="entry name" value="Ig-like_dom_sf"/>
</dbReference>
<protein>
    <recommendedName>
        <fullName evidence="2">Ig-like domain-containing protein</fullName>
    </recommendedName>
</protein>
<dbReference type="GO" id="GO:0043277">
    <property type="term" value="P:apoptotic cell clearance"/>
    <property type="evidence" value="ECO:0007669"/>
    <property type="project" value="TreeGrafter"/>
</dbReference>
<feature type="chain" id="PRO_5018756332" description="Ig-like domain-containing protein" evidence="1">
    <location>
        <begin position="22"/>
        <end position="155"/>
    </location>
</feature>
<proteinExistence type="predicted"/>
<dbReference type="InterPro" id="IPR003599">
    <property type="entry name" value="Ig_sub"/>
</dbReference>
<dbReference type="PANTHER" id="PTHR46608:SF3">
    <property type="entry name" value="T-CELL IMMUNOGLOBULIN AND MUCIN DOMAIN-CONTAINING PROTEIN 4"/>
    <property type="match status" value="1"/>
</dbReference>
<dbReference type="PANTHER" id="PTHR46608">
    <property type="entry name" value="T-CELL IMMUNOGLOBULIN AND MUCIN DOMAIN-CONTAINING PROTEIN 4"/>
    <property type="match status" value="1"/>
</dbReference>
<dbReference type="Gene3D" id="2.60.40.10">
    <property type="entry name" value="Immunoglobulins"/>
    <property type="match status" value="1"/>
</dbReference>
<dbReference type="OMA" id="VIFQKDR"/>
<keyword evidence="4" id="KW-1185">Reference proteome</keyword>
<dbReference type="GeneTree" id="ENSGT00940000163509"/>
<dbReference type="SUPFAM" id="SSF48726">
    <property type="entry name" value="Immunoglobulin"/>
    <property type="match status" value="1"/>
</dbReference>
<reference evidence="3" key="2">
    <citation type="submission" date="2025-09" db="UniProtKB">
        <authorList>
            <consortium name="Ensembl"/>
        </authorList>
    </citation>
    <scope>IDENTIFICATION</scope>
</reference>
<dbReference type="InterPro" id="IPR013106">
    <property type="entry name" value="Ig_V-set"/>
</dbReference>
<dbReference type="GO" id="GO:0001786">
    <property type="term" value="F:phosphatidylserine binding"/>
    <property type="evidence" value="ECO:0007669"/>
    <property type="project" value="TreeGrafter"/>
</dbReference>
<name>A0A3Q2Z6V1_HIPCM</name>
<dbReference type="InterPro" id="IPR007110">
    <property type="entry name" value="Ig-like_dom"/>
</dbReference>
<dbReference type="Ensembl" id="ENSHCOT00000023912.1">
    <property type="protein sequence ID" value="ENSHCOP00000027606.1"/>
    <property type="gene ID" value="ENSHCOG00000019557.1"/>
</dbReference>
<dbReference type="AlphaFoldDB" id="A0A3Q2Z6V1"/>
<dbReference type="PROSITE" id="PS50835">
    <property type="entry name" value="IG_LIKE"/>
    <property type="match status" value="1"/>
</dbReference>
<evidence type="ECO:0000256" key="1">
    <source>
        <dbReference type="SAM" id="SignalP"/>
    </source>
</evidence>
<dbReference type="Proteomes" id="UP000264820">
    <property type="component" value="Unplaced"/>
</dbReference>
<evidence type="ECO:0000313" key="4">
    <source>
        <dbReference type="Proteomes" id="UP000264820"/>
    </source>
</evidence>
<accession>A0A3Q2Z6V1</accession>
<evidence type="ECO:0000313" key="3">
    <source>
        <dbReference type="Ensembl" id="ENSHCOP00000027606.1"/>
    </source>
</evidence>
<organism evidence="3 4">
    <name type="scientific">Hippocampus comes</name>
    <name type="common">Tiger tail seahorse</name>
    <dbReference type="NCBI Taxonomy" id="109280"/>
    <lineage>
        <taxon>Eukaryota</taxon>
        <taxon>Metazoa</taxon>
        <taxon>Chordata</taxon>
        <taxon>Craniata</taxon>
        <taxon>Vertebrata</taxon>
        <taxon>Euteleostomi</taxon>
        <taxon>Actinopterygii</taxon>
        <taxon>Neopterygii</taxon>
        <taxon>Teleostei</taxon>
        <taxon>Neoteleostei</taxon>
        <taxon>Acanthomorphata</taxon>
        <taxon>Syngnathiaria</taxon>
        <taxon>Syngnathiformes</taxon>
        <taxon>Syngnathoidei</taxon>
        <taxon>Syngnathidae</taxon>
        <taxon>Hippocampus</taxon>
    </lineage>
</organism>
<reference evidence="3" key="1">
    <citation type="submission" date="2025-08" db="UniProtKB">
        <authorList>
            <consortium name="Ensembl"/>
        </authorList>
    </citation>
    <scope>IDENTIFICATION</scope>
</reference>
<evidence type="ECO:0000259" key="2">
    <source>
        <dbReference type="PROSITE" id="PS50835"/>
    </source>
</evidence>
<keyword evidence="1" id="KW-0732">Signal</keyword>
<feature type="domain" description="Ig-like" evidence="2">
    <location>
        <begin position="31"/>
        <end position="125"/>
    </location>
</feature>
<sequence>MKMRTRFSTVLLCCLLTVCESSPSSVRGIAGQDVTLSCTYDIIKHGSSWVCWVRGALPMIGCGLQIAKTNGVSVTEESDRYKLLGRLEDGNVSLTILNARKEDAGVYGCRVQVPGPFNDEKHSIELIIMDGENVIPSVFCQIVIQYKCRINGHLY</sequence>
<dbReference type="InterPro" id="IPR013783">
    <property type="entry name" value="Ig-like_fold"/>
</dbReference>
<dbReference type="GO" id="GO:0060097">
    <property type="term" value="P:cytoskeletal rearrangement involved in phagocytosis, engulfment"/>
    <property type="evidence" value="ECO:0007669"/>
    <property type="project" value="TreeGrafter"/>
</dbReference>